<proteinExistence type="predicted"/>
<feature type="transmembrane region" description="Helical" evidence="1">
    <location>
        <begin position="12"/>
        <end position="38"/>
    </location>
</feature>
<evidence type="ECO:0000313" key="3">
    <source>
        <dbReference type="Proteomes" id="UP000198838"/>
    </source>
</evidence>
<accession>A0A1I0XS14</accession>
<name>A0A1I0XS14_9FIRM</name>
<dbReference type="RefSeq" id="WP_092871777.1">
    <property type="nucleotide sequence ID" value="NZ_FOJY01000007.1"/>
</dbReference>
<evidence type="ECO:0000313" key="2">
    <source>
        <dbReference type="EMBL" id="SFB03226.1"/>
    </source>
</evidence>
<dbReference type="EMBL" id="FOJY01000007">
    <property type="protein sequence ID" value="SFB03226.1"/>
    <property type="molecule type" value="Genomic_DNA"/>
</dbReference>
<gene>
    <name evidence="2" type="ORF">SAMN05216249_10782</name>
</gene>
<dbReference type="Proteomes" id="UP000198838">
    <property type="component" value="Unassembled WGS sequence"/>
</dbReference>
<keyword evidence="1" id="KW-1133">Transmembrane helix</keyword>
<evidence type="ECO:0000256" key="1">
    <source>
        <dbReference type="SAM" id="Phobius"/>
    </source>
</evidence>
<keyword evidence="3" id="KW-1185">Reference proteome</keyword>
<keyword evidence="1" id="KW-0472">Membrane</keyword>
<dbReference type="OrthoDB" id="9815367at2"/>
<dbReference type="STRING" id="1120918.SAMN05216249_10782"/>
<evidence type="ECO:0008006" key="4">
    <source>
        <dbReference type="Google" id="ProtNLM"/>
    </source>
</evidence>
<organism evidence="2 3">
    <name type="scientific">Acetitomaculum ruminis DSM 5522</name>
    <dbReference type="NCBI Taxonomy" id="1120918"/>
    <lineage>
        <taxon>Bacteria</taxon>
        <taxon>Bacillati</taxon>
        <taxon>Bacillota</taxon>
        <taxon>Clostridia</taxon>
        <taxon>Lachnospirales</taxon>
        <taxon>Lachnospiraceae</taxon>
        <taxon>Acetitomaculum</taxon>
    </lineage>
</organism>
<protein>
    <recommendedName>
        <fullName evidence="4">Sensor histidine kinase</fullName>
    </recommendedName>
</protein>
<sequence>MNRFKKHYHFKLIKSFISLPAVTFIILVTIFIFSASYFSNISSDNEKELLEKALKRSIVECYALEGSYPDSLLYIEKNYGLVYDTDKYFIDYQPIGKNIMPSYSVIAKNWRNTNDE</sequence>
<keyword evidence="1" id="KW-0812">Transmembrane</keyword>
<dbReference type="AlphaFoldDB" id="A0A1I0XS14"/>
<reference evidence="2 3" key="1">
    <citation type="submission" date="2016-10" db="EMBL/GenBank/DDBJ databases">
        <authorList>
            <person name="de Groot N.N."/>
        </authorList>
    </citation>
    <scope>NUCLEOTIDE SEQUENCE [LARGE SCALE GENOMIC DNA]</scope>
    <source>
        <strain evidence="2 3">DSM 5522</strain>
    </source>
</reference>